<feature type="compositionally biased region" description="Low complexity" evidence="7">
    <location>
        <begin position="112"/>
        <end position="122"/>
    </location>
</feature>
<dbReference type="OrthoDB" id="260807at2759"/>
<evidence type="ECO:0000256" key="8">
    <source>
        <dbReference type="SAM" id="Phobius"/>
    </source>
</evidence>
<keyword evidence="6 8" id="KW-0472">Membrane</keyword>
<evidence type="ECO:0000256" key="1">
    <source>
        <dbReference type="ARBA" id="ARBA00004141"/>
    </source>
</evidence>
<accession>A0A2K3QPK8</accession>
<feature type="transmembrane region" description="Helical" evidence="8">
    <location>
        <begin position="71"/>
        <end position="91"/>
    </location>
</feature>
<feature type="transmembrane region" description="Helical" evidence="8">
    <location>
        <begin position="34"/>
        <end position="51"/>
    </location>
</feature>
<gene>
    <name evidence="9" type="ORF">TCAP_00628</name>
</gene>
<dbReference type="GO" id="GO:0016020">
    <property type="term" value="C:membrane"/>
    <property type="evidence" value="ECO:0007669"/>
    <property type="project" value="UniProtKB-SubCell"/>
</dbReference>
<feature type="region of interest" description="Disordered" evidence="7">
    <location>
        <begin position="112"/>
        <end position="138"/>
    </location>
</feature>
<dbReference type="Proteomes" id="UP000236621">
    <property type="component" value="Unassembled WGS sequence"/>
</dbReference>
<name>A0A2K3QPK8_9HYPO</name>
<evidence type="ECO:0000256" key="3">
    <source>
        <dbReference type="ARBA" id="ARBA00022592"/>
    </source>
</evidence>
<evidence type="ECO:0000256" key="6">
    <source>
        <dbReference type="ARBA" id="ARBA00023136"/>
    </source>
</evidence>
<proteinExistence type="predicted"/>
<dbReference type="STRING" id="45235.A0A2K3QPK8"/>
<dbReference type="Pfam" id="PF01384">
    <property type="entry name" value="PHO4"/>
    <property type="match status" value="1"/>
</dbReference>
<organism evidence="9 10">
    <name type="scientific">Tolypocladium capitatum</name>
    <dbReference type="NCBI Taxonomy" id="45235"/>
    <lineage>
        <taxon>Eukaryota</taxon>
        <taxon>Fungi</taxon>
        <taxon>Dikarya</taxon>
        <taxon>Ascomycota</taxon>
        <taxon>Pezizomycotina</taxon>
        <taxon>Sordariomycetes</taxon>
        <taxon>Hypocreomycetidae</taxon>
        <taxon>Hypocreales</taxon>
        <taxon>Ophiocordycipitaceae</taxon>
        <taxon>Tolypocladium</taxon>
    </lineage>
</organism>
<evidence type="ECO:0000313" key="10">
    <source>
        <dbReference type="Proteomes" id="UP000236621"/>
    </source>
</evidence>
<keyword evidence="10" id="KW-1185">Reference proteome</keyword>
<reference evidence="9 10" key="1">
    <citation type="submission" date="2017-08" db="EMBL/GenBank/DDBJ databases">
        <title>Harnessing the power of phylogenomics to disentangle the directionality and signatures of interkingdom host jumping in the parasitic fungal genus Tolypocladium.</title>
        <authorList>
            <person name="Quandt C.A."/>
            <person name="Patterson W."/>
            <person name="Spatafora J.W."/>
        </authorList>
    </citation>
    <scope>NUCLEOTIDE SEQUENCE [LARGE SCALE GENOMIC DNA]</scope>
    <source>
        <strain evidence="9 10">CBS 113982</strain>
    </source>
</reference>
<sequence>MALDQYTYVFVIGTLFAMFDAYNNGANDVANSQAMVFGTIFEMLGAIAVGAQTAETIKNGIIPNSAFRGDAGVQMLAFTCALAAASSWVMWCTRHSALVSSTYSLISAVAASASRPSAPPRSGDGGTTARGSVPSSPA</sequence>
<dbReference type="GO" id="GO:0035435">
    <property type="term" value="P:phosphate ion transmembrane transport"/>
    <property type="evidence" value="ECO:0007669"/>
    <property type="project" value="TreeGrafter"/>
</dbReference>
<feature type="transmembrane region" description="Helical" evidence="8">
    <location>
        <begin position="6"/>
        <end position="22"/>
    </location>
</feature>
<keyword evidence="2" id="KW-0813">Transport</keyword>
<evidence type="ECO:0000313" key="9">
    <source>
        <dbReference type="EMBL" id="PNY29459.1"/>
    </source>
</evidence>
<keyword evidence="3" id="KW-0592">Phosphate transport</keyword>
<dbReference type="PANTHER" id="PTHR11101:SF57">
    <property type="entry name" value="PHOSPHATE TRANSPORTER"/>
    <property type="match status" value="1"/>
</dbReference>
<evidence type="ECO:0000256" key="5">
    <source>
        <dbReference type="ARBA" id="ARBA00022989"/>
    </source>
</evidence>
<dbReference type="EMBL" id="NRSZ01000108">
    <property type="protein sequence ID" value="PNY29459.1"/>
    <property type="molecule type" value="Genomic_DNA"/>
</dbReference>
<protein>
    <submittedName>
        <fullName evidence="9">Phosphate transporter</fullName>
    </submittedName>
</protein>
<evidence type="ECO:0000256" key="2">
    <source>
        <dbReference type="ARBA" id="ARBA00022448"/>
    </source>
</evidence>
<dbReference type="AlphaFoldDB" id="A0A2K3QPK8"/>
<dbReference type="InterPro" id="IPR001204">
    <property type="entry name" value="Phos_transporter"/>
</dbReference>
<evidence type="ECO:0000256" key="7">
    <source>
        <dbReference type="SAM" id="MobiDB-lite"/>
    </source>
</evidence>
<comment type="subcellular location">
    <subcellularLocation>
        <location evidence="1">Membrane</location>
        <topology evidence="1">Multi-pass membrane protein</topology>
    </subcellularLocation>
</comment>
<comment type="caution">
    <text evidence="9">The sequence shown here is derived from an EMBL/GenBank/DDBJ whole genome shotgun (WGS) entry which is preliminary data.</text>
</comment>
<keyword evidence="5 8" id="KW-1133">Transmembrane helix</keyword>
<evidence type="ECO:0000256" key="4">
    <source>
        <dbReference type="ARBA" id="ARBA00022692"/>
    </source>
</evidence>
<dbReference type="PANTHER" id="PTHR11101">
    <property type="entry name" value="PHOSPHATE TRANSPORTER"/>
    <property type="match status" value="1"/>
</dbReference>
<keyword evidence="4 8" id="KW-0812">Transmembrane</keyword>
<feature type="compositionally biased region" description="Polar residues" evidence="7">
    <location>
        <begin position="129"/>
        <end position="138"/>
    </location>
</feature>
<dbReference type="GO" id="GO:0005315">
    <property type="term" value="F:phosphate transmembrane transporter activity"/>
    <property type="evidence" value="ECO:0007669"/>
    <property type="project" value="InterPro"/>
</dbReference>